<evidence type="ECO:0000256" key="1">
    <source>
        <dbReference type="SAM" id="MobiDB-lite"/>
    </source>
</evidence>
<comment type="caution">
    <text evidence="2">The sequence shown here is derived from an EMBL/GenBank/DDBJ whole genome shotgun (WGS) entry which is preliminary data.</text>
</comment>
<name>A0A840U4X7_9GAMM</name>
<feature type="region of interest" description="Disordered" evidence="1">
    <location>
        <begin position="1"/>
        <end position="25"/>
    </location>
</feature>
<gene>
    <name evidence="2" type="ORF">HNR38_000661</name>
</gene>
<dbReference type="RefSeq" id="WP_183699783.1">
    <property type="nucleotide sequence ID" value="NZ_JACHFE010000002.1"/>
</dbReference>
<reference evidence="2 3" key="1">
    <citation type="submission" date="2020-08" db="EMBL/GenBank/DDBJ databases">
        <title>Genomic Encyclopedia of Type Strains, Phase IV (KMG-IV): sequencing the most valuable type-strain genomes for metagenomic binning, comparative biology and taxonomic classification.</title>
        <authorList>
            <person name="Goeker M."/>
        </authorList>
    </citation>
    <scope>NUCLEOTIDE SEQUENCE [LARGE SCALE GENOMIC DNA]</scope>
    <source>
        <strain evidence="2 3">DSM 22359</strain>
    </source>
</reference>
<protein>
    <submittedName>
        <fullName evidence="2">Uncharacterized protein</fullName>
    </submittedName>
</protein>
<sequence length="754" mass="84235">MEAWERNCFPLSPATAPPEARNGDAMSSRTNLMLSALMAFTLSGCSPSETTTFDPKAGSHRDYRLETTTRHGLANRPLDYEEQTVESSLTRIEVTGNPEEPGSLKVYPLWYNIHDSDNHQSSSVEMRSSTSVKKVMKQGLSSQLNSVGGLGGLTYSEPQNDLQDSLNDFQLKRVNPAVPGEIKAEKGWQKTIQLYPWLPPLTLTVTQVTNDEIYAHLDGGDERSRIAGLSVYERETGWLKRQAITYEIQGKGTSSLERVTSVLTTRQTPYPIDSDEYSHGHEWSGFPSRDLSDIGPMPDEEDVFGEPFGTARAGTPNIMLELAMPTVEPGNGGRITLDNVELFDDEGRVETEFLPEWLFLMPNWRTDKGSMLSATFFAIKGNFDHAVEKGINKAEAQVSWFPSTPFVMELKPDTHGKATASENGATAKFKPLEKTGEYELLISANALDRVRISFPENEDITGKTYARDQGPDWLTPSESRARSIAAKDYKAWRIVLRADSAPGLIQIRVNRHDKEPKATRSVSFLTPRGQRLDPDVEPQTKPLFEKSSPLPVEKVQPEGLKKAAFRLQLPTRQARHCSLTLANDQQLAGHGFDASLKARNGWDYTGTQTLQLQTDDGIRTHFYGLGQQEILLSCDARIVWEETKAKPAPEKPWIIDPAELGITDMTVSLAQFYNQWRFISEDGKALRLSSPEDGYTNGKTPLLEVVYPDDTLRVSGKPVKFLKSEVKTEKLQRRFEVTFPDLPTPDSMNQEASE</sequence>
<dbReference type="Proteomes" id="UP000591735">
    <property type="component" value="Unassembled WGS sequence"/>
</dbReference>
<evidence type="ECO:0000313" key="2">
    <source>
        <dbReference type="EMBL" id="MBB5320189.1"/>
    </source>
</evidence>
<dbReference type="AlphaFoldDB" id="A0A840U4X7"/>
<keyword evidence="3" id="KW-1185">Reference proteome</keyword>
<proteinExistence type="predicted"/>
<accession>A0A840U4X7</accession>
<dbReference type="EMBL" id="JACHFE010000002">
    <property type="protein sequence ID" value="MBB5320189.1"/>
    <property type="molecule type" value="Genomic_DNA"/>
</dbReference>
<organism evidence="2 3">
    <name type="scientific">Marinobacter oulmenensis</name>
    <dbReference type="NCBI Taxonomy" id="643747"/>
    <lineage>
        <taxon>Bacteria</taxon>
        <taxon>Pseudomonadati</taxon>
        <taxon>Pseudomonadota</taxon>
        <taxon>Gammaproteobacteria</taxon>
        <taxon>Pseudomonadales</taxon>
        <taxon>Marinobacteraceae</taxon>
        <taxon>Marinobacter</taxon>
    </lineage>
</organism>
<evidence type="ECO:0000313" key="3">
    <source>
        <dbReference type="Proteomes" id="UP000591735"/>
    </source>
</evidence>